<dbReference type="AlphaFoldDB" id="A0AAN0NKJ7"/>
<sequence length="169" mass="19222">MTGPDDAEAKRIYQELLDKIGQSYFDADFAYFRDVIHVPHTLHSQGQTVHVDTDEDLRAGFNKFRSYLAGIGVTEFIRTCEDAMFLNEQQIIGEHTSHLLRNGVWSREPYNVRSMLRRTDGRWQVCSSENALPDSAWQIMAMAPRSAKTKIARAAGIRKQNSKTGESND</sequence>
<evidence type="ECO:0000313" key="2">
    <source>
        <dbReference type="Proteomes" id="UP001470809"/>
    </source>
</evidence>
<protein>
    <recommendedName>
        <fullName evidence="3">SnoaL-like domain-containing protein</fullName>
    </recommendedName>
</protein>
<dbReference type="KEGG" id="yrh:AABB31_10735"/>
<dbReference type="Proteomes" id="UP001470809">
    <property type="component" value="Chromosome"/>
</dbReference>
<reference evidence="2" key="1">
    <citation type="submission" date="2024-04" db="EMBL/GenBank/DDBJ databases">
        <title>Phylogenomic analyses of a clade within the roseobacter group suggest taxonomic reassignments of species of the genera Aestuariivita, Citreicella, Loktanella, Nautella, Pelagibaca, Ruegeria, Thalassobius, Thiobacimonas and Tropicibacter, and the proposal o.</title>
        <authorList>
            <person name="Jeon C.O."/>
        </authorList>
    </citation>
    <scope>NUCLEOTIDE SEQUENCE [LARGE SCALE GENOMIC DNA]</scope>
    <source>
        <strain evidence="2">SS1-5</strain>
    </source>
</reference>
<organism evidence="1 2">
    <name type="scientific">Yoonia rhodophyticola</name>
    <dbReference type="NCBI Taxonomy" id="3137370"/>
    <lineage>
        <taxon>Bacteria</taxon>
        <taxon>Pseudomonadati</taxon>
        <taxon>Pseudomonadota</taxon>
        <taxon>Alphaproteobacteria</taxon>
        <taxon>Rhodobacterales</taxon>
        <taxon>Paracoccaceae</taxon>
        <taxon>Yoonia</taxon>
    </lineage>
</organism>
<dbReference type="RefSeq" id="WP_342078563.1">
    <property type="nucleotide sequence ID" value="NZ_CP151767.2"/>
</dbReference>
<proteinExistence type="predicted"/>
<name>A0AAN0NKJ7_9RHOB</name>
<evidence type="ECO:0008006" key="3">
    <source>
        <dbReference type="Google" id="ProtNLM"/>
    </source>
</evidence>
<gene>
    <name evidence="1" type="ORF">AABB31_10735</name>
</gene>
<evidence type="ECO:0000313" key="1">
    <source>
        <dbReference type="EMBL" id="WZU69271.1"/>
    </source>
</evidence>
<keyword evidence="2" id="KW-1185">Reference proteome</keyword>
<dbReference type="EMBL" id="CP151767">
    <property type="protein sequence ID" value="WZU69271.1"/>
    <property type="molecule type" value="Genomic_DNA"/>
</dbReference>
<reference evidence="1 2" key="2">
    <citation type="submission" date="2024-08" db="EMBL/GenBank/DDBJ databases">
        <title>Phylogenomic analyses of a clade within the roseobacter group suggest taxonomic reassignments of species of the genera Aestuariivita, Citreicella, Loktanella, Nautella, Pelagibaca, Ruegeria, Thalassobius, Thiobacimonas and Tropicibacter, and the proposal o.</title>
        <authorList>
            <person name="Jeon C.O."/>
        </authorList>
    </citation>
    <scope>NUCLEOTIDE SEQUENCE [LARGE SCALE GENOMIC DNA]</scope>
    <source>
        <strain evidence="1 2">SS1-5</strain>
    </source>
</reference>
<accession>A0AAN0NKJ7</accession>